<dbReference type="Proteomes" id="UP001148786">
    <property type="component" value="Unassembled WGS sequence"/>
</dbReference>
<keyword evidence="2" id="KW-0472">Membrane</keyword>
<reference evidence="3" key="1">
    <citation type="submission" date="2022-07" db="EMBL/GenBank/DDBJ databases">
        <title>Genome Sequence of Agrocybe chaxingu.</title>
        <authorList>
            <person name="Buettner E."/>
        </authorList>
    </citation>
    <scope>NUCLEOTIDE SEQUENCE</scope>
    <source>
        <strain evidence="3">MP-N11</strain>
    </source>
</reference>
<feature type="transmembrane region" description="Helical" evidence="2">
    <location>
        <begin position="515"/>
        <end position="536"/>
    </location>
</feature>
<evidence type="ECO:0000313" key="3">
    <source>
        <dbReference type="EMBL" id="KAJ3507413.1"/>
    </source>
</evidence>
<sequence length="737" mass="83361">MSTSDSNLRLDPGAPVRKKRMSFCRCLLWTVFLTLAFGVGWMFWKFALAFVDTGRAPHWQYYYKGDEKIANMGDVVRPLINQNQTFDIMATVWLRSDDGTSEANSKDSSLLEELVFSDIIFRGLRHRDRNIHTSVQYQIPTKIFEQINLSNYDLRASFILLPTTPSLLDHALNYSTWIPTDFIVPPVRKYELPASRSLKDEIIDSFALTIPLLDFHLVNSACPGPSHIREDASSGGTIAASSHSDDGEEDDDDAEPVPQTKTQETQKNDPARVFRTTKHRPVLESHPYVITKTSLRLIDMTKLYDRKAYNGFHQMLRLTACAINPNVTSSSNLSWESCTRTFSTHGNMETRIKLKVPKEPSGNMIQWVYAPYMSISPAWGPKDLVPAPVNRENCSGKAILDGAIGKSNDITYRDSLDITWRISFSGESSGRAVIADVLAQAFAGTNINMTAPELELNNTQFWIEHVQGLAGHKSKQDTHPRRFFVMDVILMAAIGLITSILEARYWYSLTSTVGISWPGTTLQMVSYILTPFYYVYAVWEPDMGPFTLLWTFSTQLMTPFFMMKSLLRLEFGWWRGGYLPTLTFMAPTHGEKMNQRLNSREHWNFALVAFLAACGVYHFFQPDRRAILRASSNRPMTELPHSYAGVILPSTINAAWLIGIGMQVWFNRRMRVFAGRYKAVAVLNFIASQLGLLLASPWVGAGDFGHNGFTVHDSLHWVVSGVSLYQAIKYPTVQKED</sequence>
<feature type="transmembrane region" description="Helical" evidence="2">
    <location>
        <begin position="26"/>
        <end position="44"/>
    </location>
</feature>
<feature type="transmembrane region" description="Helical" evidence="2">
    <location>
        <begin position="548"/>
        <end position="567"/>
    </location>
</feature>
<keyword evidence="4" id="KW-1185">Reference proteome</keyword>
<comment type="caution">
    <text evidence="3">The sequence shown here is derived from an EMBL/GenBank/DDBJ whole genome shotgun (WGS) entry which is preliminary data.</text>
</comment>
<name>A0A9W8JWQ2_9AGAR</name>
<evidence type="ECO:0000256" key="2">
    <source>
        <dbReference type="SAM" id="Phobius"/>
    </source>
</evidence>
<evidence type="ECO:0000256" key="1">
    <source>
        <dbReference type="SAM" id="MobiDB-lite"/>
    </source>
</evidence>
<dbReference type="AlphaFoldDB" id="A0A9W8JWQ2"/>
<feature type="transmembrane region" description="Helical" evidence="2">
    <location>
        <begin position="640"/>
        <end position="665"/>
    </location>
</feature>
<dbReference type="OrthoDB" id="2548253at2759"/>
<keyword evidence="2" id="KW-1133">Transmembrane helix</keyword>
<gene>
    <name evidence="3" type="ORF">NLJ89_g6317</name>
</gene>
<dbReference type="EMBL" id="JANKHO010000662">
    <property type="protein sequence ID" value="KAJ3507413.1"/>
    <property type="molecule type" value="Genomic_DNA"/>
</dbReference>
<proteinExistence type="predicted"/>
<keyword evidence="2" id="KW-0812">Transmembrane</keyword>
<feature type="region of interest" description="Disordered" evidence="1">
    <location>
        <begin position="226"/>
        <end position="277"/>
    </location>
</feature>
<feature type="transmembrane region" description="Helical" evidence="2">
    <location>
        <begin position="677"/>
        <end position="699"/>
    </location>
</feature>
<protein>
    <submittedName>
        <fullName evidence="3">Uncharacterized protein</fullName>
    </submittedName>
</protein>
<organism evidence="3 4">
    <name type="scientific">Agrocybe chaxingu</name>
    <dbReference type="NCBI Taxonomy" id="84603"/>
    <lineage>
        <taxon>Eukaryota</taxon>
        <taxon>Fungi</taxon>
        <taxon>Dikarya</taxon>
        <taxon>Basidiomycota</taxon>
        <taxon>Agaricomycotina</taxon>
        <taxon>Agaricomycetes</taxon>
        <taxon>Agaricomycetidae</taxon>
        <taxon>Agaricales</taxon>
        <taxon>Agaricineae</taxon>
        <taxon>Strophariaceae</taxon>
        <taxon>Agrocybe</taxon>
    </lineage>
</organism>
<feature type="transmembrane region" description="Helical" evidence="2">
    <location>
        <begin position="602"/>
        <end position="620"/>
    </location>
</feature>
<evidence type="ECO:0000313" key="4">
    <source>
        <dbReference type="Proteomes" id="UP001148786"/>
    </source>
</evidence>
<accession>A0A9W8JWQ2</accession>
<feature type="transmembrane region" description="Helical" evidence="2">
    <location>
        <begin position="483"/>
        <end position="503"/>
    </location>
</feature>
<feature type="compositionally biased region" description="Acidic residues" evidence="1">
    <location>
        <begin position="246"/>
        <end position="255"/>
    </location>
</feature>